<keyword evidence="2" id="KW-0378">Hydrolase</keyword>
<keyword evidence="2" id="KW-0540">Nuclease</keyword>
<name>A0A2G8KHQ5_STIJA</name>
<dbReference type="Proteomes" id="UP000230750">
    <property type="component" value="Unassembled WGS sequence"/>
</dbReference>
<dbReference type="AlphaFoldDB" id="A0A2G8KHQ5"/>
<keyword evidence="2" id="KW-0255">Endonuclease</keyword>
<keyword evidence="3" id="KW-1185">Reference proteome</keyword>
<evidence type="ECO:0000313" key="3">
    <source>
        <dbReference type="Proteomes" id="UP000230750"/>
    </source>
</evidence>
<dbReference type="EMBL" id="MRZV01000576">
    <property type="protein sequence ID" value="PIK47522.1"/>
    <property type="molecule type" value="Genomic_DNA"/>
</dbReference>
<keyword evidence="2" id="KW-0695">RNA-directed DNA polymerase</keyword>
<dbReference type="Pfam" id="PF00078">
    <property type="entry name" value="RVT_1"/>
    <property type="match status" value="1"/>
</dbReference>
<dbReference type="InterPro" id="IPR000477">
    <property type="entry name" value="RT_dom"/>
</dbReference>
<keyword evidence="2" id="KW-0808">Transferase</keyword>
<reference evidence="2 3" key="1">
    <citation type="journal article" date="2017" name="PLoS Biol.">
        <title>The sea cucumber genome provides insights into morphological evolution and visceral regeneration.</title>
        <authorList>
            <person name="Zhang X."/>
            <person name="Sun L."/>
            <person name="Yuan J."/>
            <person name="Sun Y."/>
            <person name="Gao Y."/>
            <person name="Zhang L."/>
            <person name="Li S."/>
            <person name="Dai H."/>
            <person name="Hamel J.F."/>
            <person name="Liu C."/>
            <person name="Yu Y."/>
            <person name="Liu S."/>
            <person name="Lin W."/>
            <person name="Guo K."/>
            <person name="Jin S."/>
            <person name="Xu P."/>
            <person name="Storey K.B."/>
            <person name="Huan P."/>
            <person name="Zhang T."/>
            <person name="Zhou Y."/>
            <person name="Zhang J."/>
            <person name="Lin C."/>
            <person name="Li X."/>
            <person name="Xing L."/>
            <person name="Huo D."/>
            <person name="Sun M."/>
            <person name="Wang L."/>
            <person name="Mercier A."/>
            <person name="Li F."/>
            <person name="Yang H."/>
            <person name="Xiang J."/>
        </authorList>
    </citation>
    <scope>NUCLEOTIDE SEQUENCE [LARGE SCALE GENOMIC DNA]</scope>
    <source>
        <strain evidence="2">Shaxun</strain>
        <tissue evidence="2">Muscle</tissue>
    </source>
</reference>
<accession>A0A2G8KHQ5</accession>
<evidence type="ECO:0000259" key="1">
    <source>
        <dbReference type="PROSITE" id="PS50878"/>
    </source>
</evidence>
<dbReference type="GO" id="GO:0003964">
    <property type="term" value="F:RNA-directed DNA polymerase activity"/>
    <property type="evidence" value="ECO:0007669"/>
    <property type="project" value="UniProtKB-KW"/>
</dbReference>
<dbReference type="GO" id="GO:0004519">
    <property type="term" value="F:endonuclease activity"/>
    <property type="evidence" value="ECO:0007669"/>
    <property type="project" value="UniProtKB-KW"/>
</dbReference>
<dbReference type="OrthoDB" id="117013at2759"/>
<sequence length="257" mass="28770">MRKILAVCVARRIRPSIDEHILPITQTAYTSGRCTAELVFAFKVLAEKAITSIGYTINLLMLDMSKAFYTIQRGSLLTDLEQVLDNDELHLISLLIDNVSYTVKLEGKLGLPFNTNIGSPQGDSASALFFITYLANSMKSDDNDIDAVILPSQLVDHDYSTTTTNSFFTVDQQYADHISWASTGQHILQDIEKRVSDKLAVRNLKINCTKTEKLQSQEKEMTVGRNVNMLEACWEPKKTLTEELVSPTVLSTHCQAF</sequence>
<evidence type="ECO:0000313" key="2">
    <source>
        <dbReference type="EMBL" id="PIK47522.1"/>
    </source>
</evidence>
<keyword evidence="2" id="KW-0548">Nucleotidyltransferase</keyword>
<proteinExistence type="predicted"/>
<feature type="domain" description="Reverse transcriptase" evidence="1">
    <location>
        <begin position="1"/>
        <end position="227"/>
    </location>
</feature>
<dbReference type="PROSITE" id="PS50878">
    <property type="entry name" value="RT_POL"/>
    <property type="match status" value="1"/>
</dbReference>
<organism evidence="2 3">
    <name type="scientific">Stichopus japonicus</name>
    <name type="common">Sea cucumber</name>
    <dbReference type="NCBI Taxonomy" id="307972"/>
    <lineage>
        <taxon>Eukaryota</taxon>
        <taxon>Metazoa</taxon>
        <taxon>Echinodermata</taxon>
        <taxon>Eleutherozoa</taxon>
        <taxon>Echinozoa</taxon>
        <taxon>Holothuroidea</taxon>
        <taxon>Aspidochirotacea</taxon>
        <taxon>Aspidochirotida</taxon>
        <taxon>Stichopodidae</taxon>
        <taxon>Apostichopus</taxon>
    </lineage>
</organism>
<gene>
    <name evidence="2" type="ORF">BSL78_15610</name>
</gene>
<comment type="caution">
    <text evidence="2">The sequence shown here is derived from an EMBL/GenBank/DDBJ whole genome shotgun (WGS) entry which is preliminary data.</text>
</comment>
<protein>
    <submittedName>
        <fullName evidence="2">Putative endonucleasereverse transcriptase</fullName>
    </submittedName>
</protein>